<dbReference type="InterPro" id="IPR002347">
    <property type="entry name" value="SDR_fam"/>
</dbReference>
<reference evidence="3 4" key="1">
    <citation type="submission" date="2016-01" db="EMBL/GenBank/DDBJ databases">
        <title>Complete genome sequence of strain Lentibacillus amyloliquefaciens LAM0015T isolated from saline sediment.</title>
        <authorList>
            <person name="Wang J.-L."/>
            <person name="He M.-X."/>
        </authorList>
    </citation>
    <scope>NUCLEOTIDE SEQUENCE [LARGE SCALE GENOMIC DNA]</scope>
    <source>
        <strain evidence="3 4">LAM0015</strain>
    </source>
</reference>
<accession>A0A0U3WG86</accession>
<dbReference type="PRINTS" id="PR00080">
    <property type="entry name" value="SDRFAMILY"/>
</dbReference>
<sequence length="254" mass="26734">MADKIVLITGGAGGIGMETAQQFLDDGDTIVLVDVDEEALSSTKDTLNGDKDKVKLIQADVTNEDDVKNYVKDTVNTYGRIDVFFNNAGVNGPFKNIKDLEKETFEKVMSINTTGIFLGLKHVIPQMESQKHGSIINAASNAAYIGSPGMAGYIASKHAVAGLTKTAALEAAQNGVRVNAVAPAAIDTQMLTSIQQNTSPDDPGAAAEAIKQGIPAGRFGMPKEVAQVVMFLASDKASFVYGSLYNVDGGMQAD</sequence>
<dbReference type="PANTHER" id="PTHR24321:SF8">
    <property type="entry name" value="ESTRADIOL 17-BETA-DEHYDROGENASE 8-RELATED"/>
    <property type="match status" value="1"/>
</dbReference>
<proteinExistence type="inferred from homology"/>
<dbReference type="AlphaFoldDB" id="A0A0U3WG86"/>
<protein>
    <submittedName>
        <fullName evidence="3">Oxidoreductase</fullName>
    </submittedName>
</protein>
<gene>
    <name evidence="3" type="ORF">AOX59_09695</name>
</gene>
<keyword evidence="4" id="KW-1185">Reference proteome</keyword>
<dbReference type="KEGG" id="lao:AOX59_09695"/>
<dbReference type="Proteomes" id="UP000050331">
    <property type="component" value="Chromosome"/>
</dbReference>
<name>A0A0U3WG86_9BACI</name>
<dbReference type="PRINTS" id="PR00081">
    <property type="entry name" value="GDHRDH"/>
</dbReference>
<dbReference type="FunFam" id="3.40.50.720:FF:000084">
    <property type="entry name" value="Short-chain dehydrogenase reductase"/>
    <property type="match status" value="1"/>
</dbReference>
<dbReference type="OrthoDB" id="306388at2"/>
<dbReference type="GO" id="GO:0008206">
    <property type="term" value="P:bile acid metabolic process"/>
    <property type="evidence" value="ECO:0007669"/>
    <property type="project" value="UniProtKB-ARBA"/>
</dbReference>
<comment type="similarity">
    <text evidence="1">Belongs to the short-chain dehydrogenases/reductases (SDR) family.</text>
</comment>
<dbReference type="RefSeq" id="WP_068445097.1">
    <property type="nucleotide sequence ID" value="NZ_CP013862.1"/>
</dbReference>
<dbReference type="SUPFAM" id="SSF51735">
    <property type="entry name" value="NAD(P)-binding Rossmann-fold domains"/>
    <property type="match status" value="1"/>
</dbReference>
<dbReference type="Gene3D" id="3.40.50.720">
    <property type="entry name" value="NAD(P)-binding Rossmann-like Domain"/>
    <property type="match status" value="1"/>
</dbReference>
<organism evidence="3 4">
    <name type="scientific">Lentibacillus amyloliquefaciens</name>
    <dbReference type="NCBI Taxonomy" id="1472767"/>
    <lineage>
        <taxon>Bacteria</taxon>
        <taxon>Bacillati</taxon>
        <taxon>Bacillota</taxon>
        <taxon>Bacilli</taxon>
        <taxon>Bacillales</taxon>
        <taxon>Bacillaceae</taxon>
        <taxon>Lentibacillus</taxon>
    </lineage>
</organism>
<dbReference type="NCBIfam" id="NF005559">
    <property type="entry name" value="PRK07231.1"/>
    <property type="match status" value="1"/>
</dbReference>
<evidence type="ECO:0000256" key="1">
    <source>
        <dbReference type="ARBA" id="ARBA00006484"/>
    </source>
</evidence>
<dbReference type="EMBL" id="CP013862">
    <property type="protein sequence ID" value="ALX48863.1"/>
    <property type="molecule type" value="Genomic_DNA"/>
</dbReference>
<dbReference type="Pfam" id="PF13561">
    <property type="entry name" value="adh_short_C2"/>
    <property type="match status" value="1"/>
</dbReference>
<keyword evidence="2" id="KW-0560">Oxidoreductase</keyword>
<dbReference type="GO" id="GO:0016491">
    <property type="term" value="F:oxidoreductase activity"/>
    <property type="evidence" value="ECO:0007669"/>
    <property type="project" value="UniProtKB-KW"/>
</dbReference>
<evidence type="ECO:0000313" key="4">
    <source>
        <dbReference type="Proteomes" id="UP000050331"/>
    </source>
</evidence>
<dbReference type="STRING" id="1472767.AOX59_09695"/>
<evidence type="ECO:0000313" key="3">
    <source>
        <dbReference type="EMBL" id="ALX48863.1"/>
    </source>
</evidence>
<evidence type="ECO:0000256" key="2">
    <source>
        <dbReference type="ARBA" id="ARBA00023002"/>
    </source>
</evidence>
<dbReference type="PANTHER" id="PTHR24321">
    <property type="entry name" value="DEHYDROGENASES, SHORT CHAIN"/>
    <property type="match status" value="1"/>
</dbReference>
<dbReference type="InterPro" id="IPR036291">
    <property type="entry name" value="NAD(P)-bd_dom_sf"/>
</dbReference>